<protein>
    <submittedName>
        <fullName evidence="1">Uncharacterized protein</fullName>
    </submittedName>
</protein>
<accession>A0ABW6LUJ8</accession>
<dbReference type="Proteomes" id="UP001601303">
    <property type="component" value="Unassembled WGS sequence"/>
</dbReference>
<sequence>MEQQKTVRNYASAGDAARLRDPAWREPDDLEIAELLDQMRSVANVLARRISARSRECMDNGHTAPAGVTQYADWQLAHLRVLRYMQEAVQELAADTAQTADGMGASYGQVGLAWGISRQAARKKWPQAGDTGESLPETISVERYGGSAEVSSVPGRSTWTWTGRGCDGTDQQAAQSCDSRWAALTAADAFLREHFVALGWRDDVDVPSALAVPDRETCWCADTDD</sequence>
<evidence type="ECO:0000313" key="2">
    <source>
        <dbReference type="Proteomes" id="UP001601303"/>
    </source>
</evidence>
<dbReference type="RefSeq" id="WP_388102164.1">
    <property type="nucleotide sequence ID" value="NZ_JBIAHM010000001.1"/>
</dbReference>
<name>A0ABW6LUJ8_9ACTN</name>
<proteinExistence type="predicted"/>
<reference evidence="1 2" key="1">
    <citation type="submission" date="2024-10" db="EMBL/GenBank/DDBJ databases">
        <title>The Natural Products Discovery Center: Release of the First 8490 Sequenced Strains for Exploring Actinobacteria Biosynthetic Diversity.</title>
        <authorList>
            <person name="Kalkreuter E."/>
            <person name="Kautsar S.A."/>
            <person name="Yang D."/>
            <person name="Bader C.D."/>
            <person name="Teijaro C.N."/>
            <person name="Fluegel L."/>
            <person name="Davis C.M."/>
            <person name="Simpson J.R."/>
            <person name="Lauterbach L."/>
            <person name="Steele A.D."/>
            <person name="Gui C."/>
            <person name="Meng S."/>
            <person name="Li G."/>
            <person name="Viehrig K."/>
            <person name="Ye F."/>
            <person name="Su P."/>
            <person name="Kiefer A.F."/>
            <person name="Nichols A."/>
            <person name="Cepeda A.J."/>
            <person name="Yan W."/>
            <person name="Fan B."/>
            <person name="Jiang Y."/>
            <person name="Adhikari A."/>
            <person name="Zheng C.-J."/>
            <person name="Schuster L."/>
            <person name="Cowan T.M."/>
            <person name="Smanski M.J."/>
            <person name="Chevrette M.G."/>
            <person name="De Carvalho L.P.S."/>
            <person name="Shen B."/>
        </authorList>
    </citation>
    <scope>NUCLEOTIDE SEQUENCE [LARGE SCALE GENOMIC DNA]</scope>
    <source>
        <strain evidence="1 2">NPDC006488</strain>
    </source>
</reference>
<comment type="caution">
    <text evidence="1">The sequence shown here is derived from an EMBL/GenBank/DDBJ whole genome shotgun (WGS) entry which is preliminary data.</text>
</comment>
<gene>
    <name evidence="1" type="ORF">ACFYNQ_02870</name>
</gene>
<evidence type="ECO:0000313" key="1">
    <source>
        <dbReference type="EMBL" id="MFE9597505.1"/>
    </source>
</evidence>
<organism evidence="1 2">
    <name type="scientific">Streptomyces hokutonensis</name>
    <dbReference type="NCBI Taxonomy" id="1306990"/>
    <lineage>
        <taxon>Bacteria</taxon>
        <taxon>Bacillati</taxon>
        <taxon>Actinomycetota</taxon>
        <taxon>Actinomycetes</taxon>
        <taxon>Kitasatosporales</taxon>
        <taxon>Streptomycetaceae</taxon>
        <taxon>Streptomyces</taxon>
    </lineage>
</organism>
<keyword evidence="2" id="KW-1185">Reference proteome</keyword>
<dbReference type="EMBL" id="JBIAHM010000001">
    <property type="protein sequence ID" value="MFE9597505.1"/>
    <property type="molecule type" value="Genomic_DNA"/>
</dbReference>